<dbReference type="EMBL" id="JACFXU010000017">
    <property type="protein sequence ID" value="MBA6413887.1"/>
    <property type="molecule type" value="Genomic_DNA"/>
</dbReference>
<sequence>MKRYFIIQSQSPFNDPAAEQHYALAKDLVDSGVPVRMLLVQHGTTVAHQGTQNSAFQQLLSSDVELYADRFALHERQIQEEELHPGIVAADLDLVAEALLAGDKVIWH</sequence>
<dbReference type="SUPFAM" id="SSF75169">
    <property type="entry name" value="DsrEFH-like"/>
    <property type="match status" value="1"/>
</dbReference>
<comment type="caution">
    <text evidence="1">The sequence shown here is derived from an EMBL/GenBank/DDBJ whole genome shotgun (WGS) entry which is preliminary data.</text>
</comment>
<evidence type="ECO:0000313" key="1">
    <source>
        <dbReference type="EMBL" id="MBA6413887.1"/>
    </source>
</evidence>
<evidence type="ECO:0000313" key="2">
    <source>
        <dbReference type="Proteomes" id="UP000539350"/>
    </source>
</evidence>
<protein>
    <submittedName>
        <fullName evidence="1">DsrE family protein</fullName>
    </submittedName>
</protein>
<proteinExistence type="predicted"/>
<dbReference type="Pfam" id="PF02635">
    <property type="entry name" value="DsrE"/>
    <property type="match status" value="1"/>
</dbReference>
<dbReference type="InterPro" id="IPR003787">
    <property type="entry name" value="Sulphur_relay_DsrE/F-like"/>
</dbReference>
<dbReference type="RefSeq" id="WP_182174099.1">
    <property type="nucleotide sequence ID" value="NZ_JACFXU010000017.1"/>
</dbReference>
<dbReference type="Proteomes" id="UP000539350">
    <property type="component" value="Unassembled WGS sequence"/>
</dbReference>
<reference evidence="1 2" key="1">
    <citation type="submission" date="2020-07" db="EMBL/GenBank/DDBJ databases">
        <title>Halieaceae bacterium, F7430, whole genome shotgun sequencing project.</title>
        <authorList>
            <person name="Jiang S."/>
            <person name="Liu Z.W."/>
            <person name="Du Z.J."/>
        </authorList>
    </citation>
    <scope>NUCLEOTIDE SEQUENCE [LARGE SCALE GENOMIC DNA]</scope>
    <source>
        <strain evidence="1 2">F7430</strain>
    </source>
</reference>
<dbReference type="Gene3D" id="3.40.1260.10">
    <property type="entry name" value="DsrEFH-like"/>
    <property type="match status" value="1"/>
</dbReference>
<accession>A0A7W2YK85</accession>
<keyword evidence="2" id="KW-1185">Reference proteome</keyword>
<gene>
    <name evidence="1" type="ORF">H2508_12270</name>
</gene>
<organism evidence="1 2">
    <name type="scientific">Sediminihaliea albiluteola</name>
    <dbReference type="NCBI Taxonomy" id="2758564"/>
    <lineage>
        <taxon>Bacteria</taxon>
        <taxon>Pseudomonadati</taxon>
        <taxon>Pseudomonadota</taxon>
        <taxon>Gammaproteobacteria</taxon>
        <taxon>Cellvibrionales</taxon>
        <taxon>Halieaceae</taxon>
        <taxon>Sediminihaliea</taxon>
    </lineage>
</organism>
<dbReference type="AlphaFoldDB" id="A0A7W2YK85"/>
<name>A0A7W2YK85_9GAMM</name>
<dbReference type="InterPro" id="IPR027396">
    <property type="entry name" value="DsrEFH-like"/>
</dbReference>